<evidence type="ECO:0000313" key="3">
    <source>
        <dbReference type="Proteomes" id="UP000826195"/>
    </source>
</evidence>
<dbReference type="AlphaFoldDB" id="A0AAV7I0C2"/>
<keyword evidence="1" id="KW-1133">Transmembrane helix</keyword>
<accession>A0AAV7I0C2</accession>
<keyword evidence="1" id="KW-0472">Membrane</keyword>
<feature type="transmembrane region" description="Helical" evidence="1">
    <location>
        <begin position="21"/>
        <end position="46"/>
    </location>
</feature>
<proteinExistence type="predicted"/>
<sequence length="146" mass="16619">MAERRLRSARAYYAQECTIDTRIGITIISIVPVLVMVMLLSVYVVYSSSVISKDTKEEEQEEESKKTYVYVPRSSNGKPLKVLSNKLAALRTVNSQCTELRFYNYYCTCNPSPRLDRRSSGLFAGHVTDRREFGTTRCNSVISARN</sequence>
<gene>
    <name evidence="2" type="ORF">KQX54_020675</name>
</gene>
<organism evidence="2 3">
    <name type="scientific">Cotesia glomerata</name>
    <name type="common">Lepidopteran parasitic wasp</name>
    <name type="synonym">Apanteles glomeratus</name>
    <dbReference type="NCBI Taxonomy" id="32391"/>
    <lineage>
        <taxon>Eukaryota</taxon>
        <taxon>Metazoa</taxon>
        <taxon>Ecdysozoa</taxon>
        <taxon>Arthropoda</taxon>
        <taxon>Hexapoda</taxon>
        <taxon>Insecta</taxon>
        <taxon>Pterygota</taxon>
        <taxon>Neoptera</taxon>
        <taxon>Endopterygota</taxon>
        <taxon>Hymenoptera</taxon>
        <taxon>Apocrita</taxon>
        <taxon>Ichneumonoidea</taxon>
        <taxon>Braconidae</taxon>
        <taxon>Microgastrinae</taxon>
        <taxon>Cotesia</taxon>
    </lineage>
</organism>
<reference evidence="2 3" key="1">
    <citation type="journal article" date="2021" name="J. Hered.">
        <title>A chromosome-level genome assembly of the parasitoid wasp, Cotesia glomerata (Hymenoptera: Braconidae).</title>
        <authorList>
            <person name="Pinto B.J."/>
            <person name="Weis J.J."/>
            <person name="Gamble T."/>
            <person name="Ode P.J."/>
            <person name="Paul R."/>
            <person name="Zaspel J.M."/>
        </authorList>
    </citation>
    <scope>NUCLEOTIDE SEQUENCE [LARGE SCALE GENOMIC DNA]</scope>
    <source>
        <strain evidence="2">CgM1</strain>
    </source>
</reference>
<keyword evidence="1" id="KW-0812">Transmembrane</keyword>
<name>A0AAV7I0C2_COTGL</name>
<dbReference type="EMBL" id="JAHXZJ010001864">
    <property type="protein sequence ID" value="KAH0550743.1"/>
    <property type="molecule type" value="Genomic_DNA"/>
</dbReference>
<evidence type="ECO:0000256" key="1">
    <source>
        <dbReference type="SAM" id="Phobius"/>
    </source>
</evidence>
<dbReference type="Proteomes" id="UP000826195">
    <property type="component" value="Unassembled WGS sequence"/>
</dbReference>
<protein>
    <submittedName>
        <fullName evidence="2">Uncharacterized protein</fullName>
    </submittedName>
</protein>
<comment type="caution">
    <text evidence="2">The sequence shown here is derived from an EMBL/GenBank/DDBJ whole genome shotgun (WGS) entry which is preliminary data.</text>
</comment>
<keyword evidence="3" id="KW-1185">Reference proteome</keyword>
<evidence type="ECO:0000313" key="2">
    <source>
        <dbReference type="EMBL" id="KAH0550743.1"/>
    </source>
</evidence>